<name>A0A0C3BFC3_PILCF</name>
<reference evidence="2 3" key="1">
    <citation type="submission" date="2014-04" db="EMBL/GenBank/DDBJ databases">
        <authorList>
            <consortium name="DOE Joint Genome Institute"/>
            <person name="Kuo A."/>
            <person name="Tarkka M."/>
            <person name="Buscot F."/>
            <person name="Kohler A."/>
            <person name="Nagy L.G."/>
            <person name="Floudas D."/>
            <person name="Copeland A."/>
            <person name="Barry K.W."/>
            <person name="Cichocki N."/>
            <person name="Veneault-Fourrey C."/>
            <person name="LaButti K."/>
            <person name="Lindquist E.A."/>
            <person name="Lipzen A."/>
            <person name="Lundell T."/>
            <person name="Morin E."/>
            <person name="Murat C."/>
            <person name="Sun H."/>
            <person name="Tunlid A."/>
            <person name="Henrissat B."/>
            <person name="Grigoriev I.V."/>
            <person name="Hibbett D.S."/>
            <person name="Martin F."/>
            <person name="Nordberg H.P."/>
            <person name="Cantor M.N."/>
            <person name="Hua S.X."/>
        </authorList>
    </citation>
    <scope>NUCLEOTIDE SEQUENCE [LARGE SCALE GENOMIC DNA]</scope>
    <source>
        <strain evidence="2 3">F 1598</strain>
    </source>
</reference>
<feature type="non-terminal residue" evidence="2">
    <location>
        <position position="69"/>
    </location>
</feature>
<reference evidence="3" key="2">
    <citation type="submission" date="2015-01" db="EMBL/GenBank/DDBJ databases">
        <title>Evolutionary Origins and Diversification of the Mycorrhizal Mutualists.</title>
        <authorList>
            <consortium name="DOE Joint Genome Institute"/>
            <consortium name="Mycorrhizal Genomics Consortium"/>
            <person name="Kohler A."/>
            <person name="Kuo A."/>
            <person name="Nagy L.G."/>
            <person name="Floudas D."/>
            <person name="Copeland A."/>
            <person name="Barry K.W."/>
            <person name="Cichocki N."/>
            <person name="Veneault-Fourrey C."/>
            <person name="LaButti K."/>
            <person name="Lindquist E.A."/>
            <person name="Lipzen A."/>
            <person name="Lundell T."/>
            <person name="Morin E."/>
            <person name="Murat C."/>
            <person name="Riley R."/>
            <person name="Ohm R."/>
            <person name="Sun H."/>
            <person name="Tunlid A."/>
            <person name="Henrissat B."/>
            <person name="Grigoriev I.V."/>
            <person name="Hibbett D.S."/>
            <person name="Martin F."/>
        </authorList>
    </citation>
    <scope>NUCLEOTIDE SEQUENCE [LARGE SCALE GENOMIC DNA]</scope>
    <source>
        <strain evidence="3">F 1598</strain>
    </source>
</reference>
<keyword evidence="1" id="KW-0472">Membrane</keyword>
<accession>A0A0C3BFC3</accession>
<feature type="non-terminal residue" evidence="2">
    <location>
        <position position="1"/>
    </location>
</feature>
<feature type="transmembrane region" description="Helical" evidence="1">
    <location>
        <begin position="20"/>
        <end position="42"/>
    </location>
</feature>
<proteinExistence type="predicted"/>
<dbReference type="HOGENOM" id="CLU_001324_10_1_1"/>
<dbReference type="OrthoDB" id="432234at2759"/>
<dbReference type="STRING" id="765440.A0A0C3BFC3"/>
<evidence type="ECO:0000313" key="3">
    <source>
        <dbReference type="Proteomes" id="UP000054166"/>
    </source>
</evidence>
<dbReference type="InParanoid" id="A0A0C3BFC3"/>
<dbReference type="Proteomes" id="UP000054166">
    <property type="component" value="Unassembled WGS sequence"/>
</dbReference>
<dbReference type="EMBL" id="KN833039">
    <property type="protein sequence ID" value="KIM76017.1"/>
    <property type="molecule type" value="Genomic_DNA"/>
</dbReference>
<gene>
    <name evidence="2" type="ORF">PILCRDRAFT_26284</name>
</gene>
<organism evidence="2 3">
    <name type="scientific">Piloderma croceum (strain F 1598)</name>
    <dbReference type="NCBI Taxonomy" id="765440"/>
    <lineage>
        <taxon>Eukaryota</taxon>
        <taxon>Fungi</taxon>
        <taxon>Dikarya</taxon>
        <taxon>Basidiomycota</taxon>
        <taxon>Agaricomycotina</taxon>
        <taxon>Agaricomycetes</taxon>
        <taxon>Agaricomycetidae</taxon>
        <taxon>Atheliales</taxon>
        <taxon>Atheliaceae</taxon>
        <taxon>Piloderma</taxon>
    </lineage>
</organism>
<keyword evidence="1" id="KW-0812">Transmembrane</keyword>
<evidence type="ECO:0000313" key="2">
    <source>
        <dbReference type="EMBL" id="KIM76017.1"/>
    </source>
</evidence>
<protein>
    <submittedName>
        <fullName evidence="2">Uncharacterized protein</fullName>
    </submittedName>
</protein>
<sequence length="69" mass="7971">RDKGQSLQHALVDLASAKGIQALYVMISQAVSLNNLVVMRWFPPRNINQRLSEEYRDEFARLEKLDLIT</sequence>
<keyword evidence="1" id="KW-1133">Transmembrane helix</keyword>
<keyword evidence="3" id="KW-1185">Reference proteome</keyword>
<dbReference type="AlphaFoldDB" id="A0A0C3BFC3"/>
<evidence type="ECO:0000256" key="1">
    <source>
        <dbReference type="SAM" id="Phobius"/>
    </source>
</evidence>